<dbReference type="AlphaFoldDB" id="I4C0U6"/>
<dbReference type="EMBL" id="CP003360">
    <property type="protein sequence ID" value="AFM23187.1"/>
    <property type="molecule type" value="Genomic_DNA"/>
</dbReference>
<dbReference type="Proteomes" id="UP000006055">
    <property type="component" value="Chromosome"/>
</dbReference>
<proteinExistence type="predicted"/>
<organism evidence="1 2">
    <name type="scientific">Desulfomonile tiedjei (strain ATCC 49306 / DSM 6799 / DCB-1)</name>
    <dbReference type="NCBI Taxonomy" id="706587"/>
    <lineage>
        <taxon>Bacteria</taxon>
        <taxon>Pseudomonadati</taxon>
        <taxon>Thermodesulfobacteriota</taxon>
        <taxon>Desulfomonilia</taxon>
        <taxon>Desulfomonilales</taxon>
        <taxon>Desulfomonilaceae</taxon>
        <taxon>Desulfomonile</taxon>
    </lineage>
</organism>
<dbReference type="InterPro" id="IPR001307">
    <property type="entry name" value="Thiosulphate_STrfase_CS"/>
</dbReference>
<reference evidence="2" key="1">
    <citation type="submission" date="2012-06" db="EMBL/GenBank/DDBJ databases">
        <title>Complete sequence of chromosome of Desulfomonile tiedjei DSM 6799.</title>
        <authorList>
            <person name="Lucas S."/>
            <person name="Copeland A."/>
            <person name="Lapidus A."/>
            <person name="Glavina del Rio T."/>
            <person name="Dalin E."/>
            <person name="Tice H."/>
            <person name="Bruce D."/>
            <person name="Goodwin L."/>
            <person name="Pitluck S."/>
            <person name="Peters L."/>
            <person name="Ovchinnikova G."/>
            <person name="Zeytun A."/>
            <person name="Lu M."/>
            <person name="Kyrpides N."/>
            <person name="Mavromatis K."/>
            <person name="Ivanova N."/>
            <person name="Brettin T."/>
            <person name="Detter J.C."/>
            <person name="Han C."/>
            <person name="Larimer F."/>
            <person name="Land M."/>
            <person name="Hauser L."/>
            <person name="Markowitz V."/>
            <person name="Cheng J.-F."/>
            <person name="Hugenholtz P."/>
            <person name="Woyke T."/>
            <person name="Wu D."/>
            <person name="Spring S."/>
            <person name="Schroeder M."/>
            <person name="Brambilla E."/>
            <person name="Klenk H.-P."/>
            <person name="Eisen J.A."/>
        </authorList>
    </citation>
    <scope>NUCLEOTIDE SEQUENCE [LARGE SCALE GENOMIC DNA]</scope>
    <source>
        <strain evidence="2">ATCC 49306 / DSM 6799 / DCB-1</strain>
    </source>
</reference>
<protein>
    <submittedName>
        <fullName evidence="1">Uncharacterized protein</fullName>
    </submittedName>
</protein>
<keyword evidence="2" id="KW-1185">Reference proteome</keyword>
<dbReference type="GO" id="GO:0004792">
    <property type="term" value="F:thiosulfate-cyanide sulfurtransferase activity"/>
    <property type="evidence" value="ECO:0007669"/>
    <property type="project" value="InterPro"/>
</dbReference>
<evidence type="ECO:0000313" key="1">
    <source>
        <dbReference type="EMBL" id="AFM23187.1"/>
    </source>
</evidence>
<dbReference type="HOGENOM" id="CLU_2537139_0_0_7"/>
<gene>
    <name evidence="1" type="ordered locus">Desti_0452</name>
</gene>
<accession>I4C0U6</accession>
<dbReference type="STRING" id="706587.Desti_0452"/>
<name>I4C0U6_DESTA</name>
<sequence length="83" mass="9073">MAIAVDLVHPTRLLAVPLCKKGATIELSMIGAILSSIPRVNTGYGRDRRLETVSKVKIYPGSWHEFLIISRPYCRGGPASPPE</sequence>
<dbReference type="PROSITE" id="PS00683">
    <property type="entry name" value="RHODANESE_2"/>
    <property type="match status" value="1"/>
</dbReference>
<evidence type="ECO:0000313" key="2">
    <source>
        <dbReference type="Proteomes" id="UP000006055"/>
    </source>
</evidence>
<dbReference type="KEGG" id="dti:Desti_0452"/>